<feature type="domain" description="ABC transporter" evidence="4">
    <location>
        <begin position="6"/>
        <end position="230"/>
    </location>
</feature>
<keyword evidence="2" id="KW-0547">Nucleotide-binding</keyword>
<dbReference type="CDD" id="cd03230">
    <property type="entry name" value="ABC_DR_subfamily_A"/>
    <property type="match status" value="1"/>
</dbReference>
<dbReference type="SMART" id="SM00382">
    <property type="entry name" value="AAA"/>
    <property type="match status" value="1"/>
</dbReference>
<dbReference type="InterPro" id="IPR017871">
    <property type="entry name" value="ABC_transporter-like_CS"/>
</dbReference>
<dbReference type="InterPro" id="IPR003439">
    <property type="entry name" value="ABC_transporter-like_ATP-bd"/>
</dbReference>
<dbReference type="InterPro" id="IPR050763">
    <property type="entry name" value="ABC_transporter_ATP-binding"/>
</dbReference>
<keyword evidence="3 5" id="KW-0067">ATP-binding</keyword>
<dbReference type="Pfam" id="PF00005">
    <property type="entry name" value="ABC_tran"/>
    <property type="match status" value="1"/>
</dbReference>
<gene>
    <name evidence="5" type="ORF">CAI16_05570</name>
</gene>
<dbReference type="PROSITE" id="PS00211">
    <property type="entry name" value="ABC_TRANSPORTER_1"/>
    <property type="match status" value="1"/>
</dbReference>
<sequence>MEDTIVYAHKLSKTFKQKEVVRNVSFSIAKGEVVAMLGPNGAGKTTTLSLVLGLLKPTKGKVQVFQQPPQSMHVRERIGVMLQEVRMMDGLKTKEMLQLFRSYYPNPLALSEMIALTGLADADLTTKVEKLSGGQRRRVNFAVCLAGDPDFIVLDEPTAGMDTTSRAKFWKTIHQLAERGKTILFSTHYLQEADDTAKRIILLHEGQKIADGATEEIKHQLSRQYVSFRLNGKLNRAKLDMPDVLAIEEREERIYLETKNTDALISYIMQHFSNAYDLRIDKGSMDDVFETLVQGNRENE</sequence>
<keyword evidence="1" id="KW-0813">Transport</keyword>
<dbReference type="PANTHER" id="PTHR42711:SF17">
    <property type="entry name" value="ABC TRANSPORTER ATP-BINDING PROTEIN"/>
    <property type="match status" value="1"/>
</dbReference>
<evidence type="ECO:0000313" key="5">
    <source>
        <dbReference type="EMBL" id="RFA36258.1"/>
    </source>
</evidence>
<dbReference type="EMBL" id="NFZX01000007">
    <property type="protein sequence ID" value="RFA36258.1"/>
    <property type="molecule type" value="Genomic_DNA"/>
</dbReference>
<dbReference type="Gene3D" id="3.40.50.300">
    <property type="entry name" value="P-loop containing nucleotide triphosphate hydrolases"/>
    <property type="match status" value="1"/>
</dbReference>
<organism evidence="5 6">
    <name type="scientific">Virgibacillus dokdonensis</name>
    <dbReference type="NCBI Taxonomy" id="302167"/>
    <lineage>
        <taxon>Bacteria</taxon>
        <taxon>Bacillati</taxon>
        <taxon>Bacillota</taxon>
        <taxon>Bacilli</taxon>
        <taxon>Bacillales</taxon>
        <taxon>Bacillaceae</taxon>
        <taxon>Virgibacillus</taxon>
    </lineage>
</organism>
<accession>A0A3E0WTU1</accession>
<evidence type="ECO:0000259" key="4">
    <source>
        <dbReference type="PROSITE" id="PS50893"/>
    </source>
</evidence>
<evidence type="ECO:0000256" key="3">
    <source>
        <dbReference type="ARBA" id="ARBA00022840"/>
    </source>
</evidence>
<dbReference type="InterPro" id="IPR003593">
    <property type="entry name" value="AAA+_ATPase"/>
</dbReference>
<reference evidence="5 6" key="1">
    <citation type="submission" date="2017-05" db="EMBL/GenBank/DDBJ databases">
        <title>Virgibacillus sp. AK90 isolated from a saltern of Kakinada, India.</title>
        <authorList>
            <person name="Gupta V."/>
            <person name="Sidhu C."/>
            <person name="Korpole S."/>
            <person name="Pinnaka A.K."/>
        </authorList>
    </citation>
    <scope>NUCLEOTIDE SEQUENCE [LARGE SCALE GENOMIC DNA]</scope>
    <source>
        <strain evidence="5 6">AK90</strain>
    </source>
</reference>
<dbReference type="AlphaFoldDB" id="A0A3E0WTU1"/>
<dbReference type="PROSITE" id="PS50893">
    <property type="entry name" value="ABC_TRANSPORTER_2"/>
    <property type="match status" value="1"/>
</dbReference>
<dbReference type="RefSeq" id="WP_116277608.1">
    <property type="nucleotide sequence ID" value="NZ_NFZX01000007.1"/>
</dbReference>
<protein>
    <submittedName>
        <fullName evidence="5">ABC transporter ATP-binding protein</fullName>
    </submittedName>
</protein>
<dbReference type="GO" id="GO:0005524">
    <property type="term" value="F:ATP binding"/>
    <property type="evidence" value="ECO:0007669"/>
    <property type="project" value="UniProtKB-KW"/>
</dbReference>
<dbReference type="PANTHER" id="PTHR42711">
    <property type="entry name" value="ABC TRANSPORTER ATP-BINDING PROTEIN"/>
    <property type="match status" value="1"/>
</dbReference>
<evidence type="ECO:0000256" key="2">
    <source>
        <dbReference type="ARBA" id="ARBA00022741"/>
    </source>
</evidence>
<dbReference type="SUPFAM" id="SSF52540">
    <property type="entry name" value="P-loop containing nucleoside triphosphate hydrolases"/>
    <property type="match status" value="1"/>
</dbReference>
<evidence type="ECO:0000256" key="1">
    <source>
        <dbReference type="ARBA" id="ARBA00022448"/>
    </source>
</evidence>
<evidence type="ECO:0000313" key="6">
    <source>
        <dbReference type="Proteomes" id="UP000256488"/>
    </source>
</evidence>
<dbReference type="InterPro" id="IPR027417">
    <property type="entry name" value="P-loop_NTPase"/>
</dbReference>
<dbReference type="GO" id="GO:0016887">
    <property type="term" value="F:ATP hydrolysis activity"/>
    <property type="evidence" value="ECO:0007669"/>
    <property type="project" value="InterPro"/>
</dbReference>
<proteinExistence type="predicted"/>
<dbReference type="Proteomes" id="UP000256488">
    <property type="component" value="Unassembled WGS sequence"/>
</dbReference>
<comment type="caution">
    <text evidence="5">The sequence shown here is derived from an EMBL/GenBank/DDBJ whole genome shotgun (WGS) entry which is preliminary data.</text>
</comment>
<name>A0A3E0WTU1_9BACI</name>